<dbReference type="InterPro" id="IPR001128">
    <property type="entry name" value="Cyt_P450"/>
</dbReference>
<keyword evidence="4" id="KW-1185">Reference proteome</keyword>
<reference evidence="3 4" key="1">
    <citation type="submission" date="2018-11" db="EMBL/GenBank/DDBJ databases">
        <title>Sequencing the genomes of 1000 actinobacteria strains.</title>
        <authorList>
            <person name="Klenk H.-P."/>
        </authorList>
    </citation>
    <scope>NUCLEOTIDE SEQUENCE [LARGE SCALE GENOMIC DNA]</scope>
    <source>
        <strain evidence="3 4">DSM 44254</strain>
    </source>
</reference>
<dbReference type="RefSeq" id="WP_148086113.1">
    <property type="nucleotide sequence ID" value="NZ_RJKE01000001.1"/>
</dbReference>
<evidence type="ECO:0000256" key="1">
    <source>
        <dbReference type="ARBA" id="ARBA00010617"/>
    </source>
</evidence>
<dbReference type="InterPro" id="IPR036396">
    <property type="entry name" value="Cyt_P450_sf"/>
</dbReference>
<evidence type="ECO:0000256" key="2">
    <source>
        <dbReference type="RuleBase" id="RU000461"/>
    </source>
</evidence>
<comment type="similarity">
    <text evidence="1 2">Belongs to the cytochrome P450 family.</text>
</comment>
<dbReference type="GO" id="GO:0020037">
    <property type="term" value="F:heme binding"/>
    <property type="evidence" value="ECO:0007669"/>
    <property type="project" value="InterPro"/>
</dbReference>
<sequence length="395" mass="43357">MTEPQCPVKSVNLAELPMQTEEGRAAGWRTLVEAGPVADVNEAFMATSDSAVQYVLQNYELFSSVHAYDILQSPVPQPPLMFDPPEHVRFRRILAPFFSPGVVSKMYGGLREQVRELIAPLAAAGEADVFGGLAVPFPTQVFLELFGLPLSDRDQLIEWKDRIIKSTDVRGLEGGDAEAGIDLMSYLVTKIQERKGDTSNDDLLTAVVNDTSPEALTDEELLGLSILMIQAGLDTVTQSLMFMFATLAQQPELQARLVADPKLIPDFIEESLRLNPVAPFPPRVVTRDTVVEGVTVPAGSRMTVCLGAANRDPGLHKDPDEIVLGRGERHWAFGGGPHRCLGSHLARAEMRLVLEEWLKLVPSFSLNDDVEPRMVWPTPLLSLEELTLVFPPASV</sequence>
<dbReference type="SUPFAM" id="SSF48264">
    <property type="entry name" value="Cytochrome P450"/>
    <property type="match status" value="1"/>
</dbReference>
<keyword evidence="2" id="KW-0479">Metal-binding</keyword>
<dbReference type="Proteomes" id="UP000272400">
    <property type="component" value="Unassembled WGS sequence"/>
</dbReference>
<dbReference type="EMBL" id="RJKE01000001">
    <property type="protein sequence ID" value="ROO87989.1"/>
    <property type="molecule type" value="Genomic_DNA"/>
</dbReference>
<dbReference type="GO" id="GO:0005506">
    <property type="term" value="F:iron ion binding"/>
    <property type="evidence" value="ECO:0007669"/>
    <property type="project" value="InterPro"/>
</dbReference>
<dbReference type="InterPro" id="IPR002397">
    <property type="entry name" value="Cyt_P450_B"/>
</dbReference>
<dbReference type="Pfam" id="PF00067">
    <property type="entry name" value="p450"/>
    <property type="match status" value="1"/>
</dbReference>
<dbReference type="AlphaFoldDB" id="A0A3N1D399"/>
<dbReference type="PRINTS" id="PR00385">
    <property type="entry name" value="P450"/>
</dbReference>
<keyword evidence="2" id="KW-0560">Oxidoreductase</keyword>
<keyword evidence="2" id="KW-0503">Monooxygenase</keyword>
<accession>A0A3N1D399</accession>
<name>A0A3N1D399_9ACTN</name>
<organism evidence="3 4">
    <name type="scientific">Actinocorallia herbida</name>
    <dbReference type="NCBI Taxonomy" id="58109"/>
    <lineage>
        <taxon>Bacteria</taxon>
        <taxon>Bacillati</taxon>
        <taxon>Actinomycetota</taxon>
        <taxon>Actinomycetes</taxon>
        <taxon>Streptosporangiales</taxon>
        <taxon>Thermomonosporaceae</taxon>
        <taxon>Actinocorallia</taxon>
    </lineage>
</organism>
<dbReference type="PRINTS" id="PR00359">
    <property type="entry name" value="BP450"/>
</dbReference>
<keyword evidence="2" id="KW-0408">Iron</keyword>
<evidence type="ECO:0000313" key="4">
    <source>
        <dbReference type="Proteomes" id="UP000272400"/>
    </source>
</evidence>
<protein>
    <submittedName>
        <fullName evidence="3">Cytochrome P450</fullName>
    </submittedName>
</protein>
<dbReference type="Gene3D" id="1.10.630.10">
    <property type="entry name" value="Cytochrome P450"/>
    <property type="match status" value="1"/>
</dbReference>
<dbReference type="GO" id="GO:0004497">
    <property type="term" value="F:monooxygenase activity"/>
    <property type="evidence" value="ECO:0007669"/>
    <property type="project" value="UniProtKB-KW"/>
</dbReference>
<dbReference type="InterPro" id="IPR017972">
    <property type="entry name" value="Cyt_P450_CS"/>
</dbReference>
<dbReference type="PROSITE" id="PS00086">
    <property type="entry name" value="CYTOCHROME_P450"/>
    <property type="match status" value="1"/>
</dbReference>
<dbReference type="GO" id="GO:0016705">
    <property type="term" value="F:oxidoreductase activity, acting on paired donors, with incorporation or reduction of molecular oxygen"/>
    <property type="evidence" value="ECO:0007669"/>
    <property type="project" value="InterPro"/>
</dbReference>
<dbReference type="PANTHER" id="PTHR46696">
    <property type="entry name" value="P450, PUTATIVE (EUROFUNG)-RELATED"/>
    <property type="match status" value="1"/>
</dbReference>
<dbReference type="OrthoDB" id="3599725at2"/>
<gene>
    <name evidence="3" type="ORF">EDD29_5642</name>
</gene>
<evidence type="ECO:0000313" key="3">
    <source>
        <dbReference type="EMBL" id="ROO87989.1"/>
    </source>
</evidence>
<comment type="caution">
    <text evidence="3">The sequence shown here is derived from an EMBL/GenBank/DDBJ whole genome shotgun (WGS) entry which is preliminary data.</text>
</comment>
<keyword evidence="2" id="KW-0349">Heme</keyword>
<dbReference type="PANTHER" id="PTHR46696:SF6">
    <property type="entry name" value="P450, PUTATIVE (EUROFUNG)-RELATED"/>
    <property type="match status" value="1"/>
</dbReference>
<proteinExistence type="inferred from homology"/>